<sequence length="103" mass="12065">MIDDNNEYIRYAIPKRESLDIYTRSEAIRLMNHINSGVRDSLNSCISFMLSQMLLSNIFHKFLELWKTPADLGFSNQEVTSSFNVSYTCYLFCCIIRSVIFFI</sequence>
<gene>
    <name evidence="1" type="ordered locus">Closa_1126</name>
</gene>
<proteinExistence type="predicted"/>
<dbReference type="eggNOG" id="COG2826">
    <property type="taxonomic scope" value="Bacteria"/>
</dbReference>
<protein>
    <submittedName>
        <fullName evidence="1">Uncharacterized protein</fullName>
    </submittedName>
</protein>
<keyword evidence="2" id="KW-1185">Reference proteome</keyword>
<dbReference type="HOGENOM" id="CLU_2258922_0_0_9"/>
<evidence type="ECO:0000313" key="2">
    <source>
        <dbReference type="Proteomes" id="UP000001662"/>
    </source>
</evidence>
<dbReference type="EMBL" id="CP002109">
    <property type="protein sequence ID" value="ADL03740.1"/>
    <property type="molecule type" value="Genomic_DNA"/>
</dbReference>
<accession>D9R7L1</accession>
<evidence type="ECO:0000313" key="1">
    <source>
        <dbReference type="EMBL" id="ADL03740.1"/>
    </source>
</evidence>
<reference evidence="1" key="1">
    <citation type="submission" date="2010-07" db="EMBL/GenBank/DDBJ databases">
        <title>Complete sequence of Clostridium saccharolyticum WM1.</title>
        <authorList>
            <consortium name="US DOE Joint Genome Institute"/>
            <person name="Lucas S."/>
            <person name="Copeland A."/>
            <person name="Lapidus A."/>
            <person name="Cheng J.-F."/>
            <person name="Bruce D."/>
            <person name="Goodwin L."/>
            <person name="Pitluck S."/>
            <person name="Chertkov O."/>
            <person name="Detter J.C."/>
            <person name="Han C."/>
            <person name="Tapia R."/>
            <person name="Land M."/>
            <person name="Hauser L."/>
            <person name="Chang Y.-J."/>
            <person name="Jeffries C."/>
            <person name="Kyrpides N."/>
            <person name="Ivanova N."/>
            <person name="Mikhailova N."/>
            <person name="Mouttaki H."/>
            <person name="Lin L."/>
            <person name="Zhou J."/>
            <person name="Hemme C.L."/>
            <person name="Woyke T."/>
        </authorList>
    </citation>
    <scope>NUCLEOTIDE SEQUENCE [LARGE SCALE GENOMIC DNA]</scope>
    <source>
        <strain evidence="1">WM1</strain>
    </source>
</reference>
<dbReference type="Proteomes" id="UP000001662">
    <property type="component" value="Chromosome"/>
</dbReference>
<dbReference type="PaxDb" id="610130-Closa_1126"/>
<organism evidence="1 2">
    <name type="scientific">Lacrimispora saccharolytica (strain ATCC 35040 / DSM 2544 / NRCC 2533 / WM1)</name>
    <name type="common">Clostridium saccharolyticum</name>
    <dbReference type="NCBI Taxonomy" id="610130"/>
    <lineage>
        <taxon>Bacteria</taxon>
        <taxon>Bacillati</taxon>
        <taxon>Bacillota</taxon>
        <taxon>Clostridia</taxon>
        <taxon>Lachnospirales</taxon>
        <taxon>Lachnospiraceae</taxon>
        <taxon>Lacrimispora</taxon>
    </lineage>
</organism>
<dbReference type="KEGG" id="csh:Closa_1126"/>
<dbReference type="AlphaFoldDB" id="D9R7L1"/>
<name>D9R7L1_LACSW</name>